<dbReference type="PROSITE" id="PS50931">
    <property type="entry name" value="HTH_LYSR"/>
    <property type="match status" value="1"/>
</dbReference>
<evidence type="ECO:0000256" key="3">
    <source>
        <dbReference type="ARBA" id="ARBA00023125"/>
    </source>
</evidence>
<comment type="similarity">
    <text evidence="1">Belongs to the LysR transcriptional regulatory family.</text>
</comment>
<comment type="caution">
    <text evidence="6">The sequence shown here is derived from an EMBL/GenBank/DDBJ whole genome shotgun (WGS) entry which is preliminary data.</text>
</comment>
<dbReference type="PANTHER" id="PTHR30419:SF8">
    <property type="entry name" value="NITROGEN ASSIMILATION TRANSCRIPTIONAL ACTIVATOR-RELATED"/>
    <property type="match status" value="1"/>
</dbReference>
<dbReference type="InterPro" id="IPR036388">
    <property type="entry name" value="WH-like_DNA-bd_sf"/>
</dbReference>
<organism evidence="6 7">
    <name type="scientific">Rhodococcus rhodnii LMG 5362</name>
    <dbReference type="NCBI Taxonomy" id="1273125"/>
    <lineage>
        <taxon>Bacteria</taxon>
        <taxon>Bacillati</taxon>
        <taxon>Actinomycetota</taxon>
        <taxon>Actinomycetes</taxon>
        <taxon>Mycobacteriales</taxon>
        <taxon>Nocardiaceae</taxon>
        <taxon>Rhodococcus</taxon>
    </lineage>
</organism>
<protein>
    <submittedName>
        <fullName evidence="6">LysR family transcriptional regulator</fullName>
    </submittedName>
</protein>
<dbReference type="Pfam" id="PF00126">
    <property type="entry name" value="HTH_1"/>
    <property type="match status" value="1"/>
</dbReference>
<dbReference type="SUPFAM" id="SSF53850">
    <property type="entry name" value="Periplasmic binding protein-like II"/>
    <property type="match status" value="1"/>
</dbReference>
<evidence type="ECO:0000256" key="2">
    <source>
        <dbReference type="ARBA" id="ARBA00023015"/>
    </source>
</evidence>
<dbReference type="eggNOG" id="COG0583">
    <property type="taxonomic scope" value="Bacteria"/>
</dbReference>
<reference evidence="6 7" key="1">
    <citation type="journal article" date="2013" name="Genome Announc.">
        <title>Draft Genome Sequence of Rhodococcus rhodnii Strain LMG5362, a Symbiont of Rhodnius prolixus (Hemiptera, Reduviidae, Triatominae), the Principle Vector of Trypanosoma cruzi.</title>
        <authorList>
            <person name="Pachebat J.A."/>
            <person name="van Keulen G."/>
            <person name="Whitten M.M."/>
            <person name="Girdwood S."/>
            <person name="Del Sol R."/>
            <person name="Dyson P.J."/>
            <person name="Facey P.D."/>
        </authorList>
    </citation>
    <scope>NUCLEOTIDE SEQUENCE [LARGE SCALE GENOMIC DNA]</scope>
    <source>
        <strain evidence="6 7">LMG 5362</strain>
    </source>
</reference>
<evidence type="ECO:0000256" key="1">
    <source>
        <dbReference type="ARBA" id="ARBA00009437"/>
    </source>
</evidence>
<evidence type="ECO:0000256" key="4">
    <source>
        <dbReference type="ARBA" id="ARBA00023163"/>
    </source>
</evidence>
<dbReference type="InterPro" id="IPR005119">
    <property type="entry name" value="LysR_subst-bd"/>
</dbReference>
<dbReference type="GO" id="GO:0003677">
    <property type="term" value="F:DNA binding"/>
    <property type="evidence" value="ECO:0007669"/>
    <property type="project" value="UniProtKB-KW"/>
</dbReference>
<dbReference type="GO" id="GO:0005829">
    <property type="term" value="C:cytosol"/>
    <property type="evidence" value="ECO:0007669"/>
    <property type="project" value="TreeGrafter"/>
</dbReference>
<keyword evidence="4" id="KW-0804">Transcription</keyword>
<evidence type="ECO:0000259" key="5">
    <source>
        <dbReference type="PROSITE" id="PS50931"/>
    </source>
</evidence>
<dbReference type="PRINTS" id="PR00039">
    <property type="entry name" value="HTHLYSR"/>
</dbReference>
<dbReference type="PANTHER" id="PTHR30419">
    <property type="entry name" value="HTH-TYPE TRANSCRIPTIONAL REGULATOR YBHD"/>
    <property type="match status" value="1"/>
</dbReference>
<keyword evidence="2" id="KW-0805">Transcription regulation</keyword>
<dbReference type="PATRIC" id="fig|1273125.3.peg.3152"/>
<sequence length="325" mass="34984">MPSIKTPKLLDGRLKLRHLTLLDALAKHGSVVAAAASLHVTQPVATRSLQELEEIVGVSLFDRGPRGVTATIFGEALTAHARSVLAQLSHASRHIVELAEAERGTVVVGVHLAGSNLLLPRAILALKQTRPNVTVKVREGSPQSLLIELQAGRIDMIVGRSTAPPGDDLLHERLYDEAIDIVARLGHPLSVQHGVPTAKLTDYPWVLPGPETSLRKELEEFFARHGLPLPANRIEATSFLTVRQLLMETDALAAMPGLIARADTEITSLDTPLDAIGHSIGVTRSSTDTTSPSVAVMLDALRDTAATIDADRSRRSERPLRLTMP</sequence>
<dbReference type="SUPFAM" id="SSF46785">
    <property type="entry name" value="Winged helix' DNA-binding domain"/>
    <property type="match status" value="1"/>
</dbReference>
<dbReference type="Gene3D" id="3.40.190.290">
    <property type="match status" value="1"/>
</dbReference>
<dbReference type="EMBL" id="APMY01000095">
    <property type="protein sequence ID" value="EOM75516.1"/>
    <property type="molecule type" value="Genomic_DNA"/>
</dbReference>
<accession>R7WJM3</accession>
<evidence type="ECO:0000313" key="7">
    <source>
        <dbReference type="Proteomes" id="UP000013525"/>
    </source>
</evidence>
<dbReference type="GO" id="GO:0003700">
    <property type="term" value="F:DNA-binding transcription factor activity"/>
    <property type="evidence" value="ECO:0007669"/>
    <property type="project" value="InterPro"/>
</dbReference>
<evidence type="ECO:0000313" key="6">
    <source>
        <dbReference type="EMBL" id="EOM75516.1"/>
    </source>
</evidence>
<dbReference type="InterPro" id="IPR050950">
    <property type="entry name" value="HTH-type_LysR_regulators"/>
</dbReference>
<dbReference type="InterPro" id="IPR036390">
    <property type="entry name" value="WH_DNA-bd_sf"/>
</dbReference>
<keyword evidence="3" id="KW-0238">DNA-binding</keyword>
<dbReference type="Pfam" id="PF03466">
    <property type="entry name" value="LysR_substrate"/>
    <property type="match status" value="1"/>
</dbReference>
<dbReference type="Gene3D" id="1.10.10.10">
    <property type="entry name" value="Winged helix-like DNA-binding domain superfamily/Winged helix DNA-binding domain"/>
    <property type="match status" value="1"/>
</dbReference>
<dbReference type="AlphaFoldDB" id="R7WJM3"/>
<gene>
    <name evidence="6" type="ORF">Rrhod_3314</name>
</gene>
<keyword evidence="7" id="KW-1185">Reference proteome</keyword>
<proteinExistence type="inferred from homology"/>
<feature type="domain" description="HTH lysR-type" evidence="5">
    <location>
        <begin position="14"/>
        <end position="71"/>
    </location>
</feature>
<dbReference type="InterPro" id="IPR000847">
    <property type="entry name" value="LysR_HTH_N"/>
</dbReference>
<dbReference type="Proteomes" id="UP000013525">
    <property type="component" value="Unassembled WGS sequence"/>
</dbReference>
<name>R7WJM3_9NOCA</name>